<dbReference type="GO" id="GO:0003735">
    <property type="term" value="F:structural constituent of ribosome"/>
    <property type="evidence" value="ECO:0007669"/>
    <property type="project" value="UniProtKB-UniRule"/>
</dbReference>
<dbReference type="GO" id="GO:0005737">
    <property type="term" value="C:cytoplasm"/>
    <property type="evidence" value="ECO:0007669"/>
    <property type="project" value="UniProtKB-ARBA"/>
</dbReference>
<keyword evidence="3 8" id="KW-0699">rRNA-binding</keyword>
<dbReference type="PROSITE" id="PS50881">
    <property type="entry name" value="S5_DSRBD"/>
    <property type="match status" value="1"/>
</dbReference>
<dbReference type="SUPFAM" id="SSF54211">
    <property type="entry name" value="Ribosomal protein S5 domain 2-like"/>
    <property type="match status" value="1"/>
</dbReference>
<dbReference type="InterPro" id="IPR013810">
    <property type="entry name" value="Ribosomal_uS5_N"/>
</dbReference>
<dbReference type="InterPro" id="IPR018192">
    <property type="entry name" value="Ribosomal_uS5_N_CS"/>
</dbReference>
<comment type="domain">
    <text evidence="8">The N-terminal domain interacts with the head of the 30S subunit; the C-terminal domain interacts with the body and contacts protein S4. The interaction surface between S4 and S5 is involved in control of translational fidelity.</text>
</comment>
<dbReference type="Gene3D" id="3.30.230.10">
    <property type="match status" value="1"/>
</dbReference>
<dbReference type="FunFam" id="3.30.230.10:FF:000002">
    <property type="entry name" value="30S ribosomal protein S5"/>
    <property type="match status" value="1"/>
</dbReference>
<evidence type="ECO:0000256" key="6">
    <source>
        <dbReference type="ARBA" id="ARBA00023274"/>
    </source>
</evidence>
<name>A0A1X7KW41_9BACT</name>
<evidence type="ECO:0000256" key="3">
    <source>
        <dbReference type="ARBA" id="ARBA00022730"/>
    </source>
</evidence>
<dbReference type="InterPro" id="IPR005712">
    <property type="entry name" value="Ribosomal_uS5_bac-type"/>
</dbReference>
<keyword evidence="6 8" id="KW-0687">Ribonucleoprotein</keyword>
<dbReference type="HAMAP" id="MF_01307_B">
    <property type="entry name" value="Ribosomal_uS5_B"/>
    <property type="match status" value="1"/>
</dbReference>
<dbReference type="InterPro" id="IPR020568">
    <property type="entry name" value="Ribosomal_Su5_D2-typ_SF"/>
</dbReference>
<dbReference type="STRING" id="1028.SAMN05661096_03147"/>
<evidence type="ECO:0000313" key="11">
    <source>
        <dbReference type="EMBL" id="SMG45545.1"/>
    </source>
</evidence>
<dbReference type="NCBIfam" id="TIGR01021">
    <property type="entry name" value="rpsE_bact"/>
    <property type="match status" value="1"/>
</dbReference>
<sequence>MSQSNIKSVRASEIELKEKVVAIKRVAKVVKGGRRFSFSAIVVVGDGNGVVGYGLGKANEVTDAITKGIDDAKKNLVKVPILKGTVPHEQIGKYSGGFVLVKPASPGTGVIAGGAMRAVFESAGVHNVLAKSKGSSNPHNVVKATFDALLKLRDPYTVAKDRGIALSNVFNG</sequence>
<keyword evidence="12" id="KW-1185">Reference proteome</keyword>
<evidence type="ECO:0000256" key="1">
    <source>
        <dbReference type="ARBA" id="ARBA00003093"/>
    </source>
</evidence>
<dbReference type="RefSeq" id="WP_013455168.1">
    <property type="nucleotide sequence ID" value="NZ_FXAW01000007.1"/>
</dbReference>
<dbReference type="OrthoDB" id="9809045at2"/>
<dbReference type="InterPro" id="IPR005324">
    <property type="entry name" value="Ribosomal_uS5_C"/>
</dbReference>
<comment type="function">
    <text evidence="1 8">Located at the back of the 30S subunit body where it stabilizes the conformation of the head with respect to the body.</text>
</comment>
<comment type="function">
    <text evidence="8">With S4 and S12 plays an important role in translational accuracy.</text>
</comment>
<dbReference type="PANTHER" id="PTHR48277">
    <property type="entry name" value="MITOCHONDRIAL RIBOSOMAL PROTEIN S5"/>
    <property type="match status" value="1"/>
</dbReference>
<evidence type="ECO:0000256" key="8">
    <source>
        <dbReference type="HAMAP-Rule" id="MF_01307"/>
    </source>
</evidence>
<evidence type="ECO:0000259" key="10">
    <source>
        <dbReference type="PROSITE" id="PS50881"/>
    </source>
</evidence>
<dbReference type="Pfam" id="PF00333">
    <property type="entry name" value="Ribosomal_S5"/>
    <property type="match status" value="1"/>
</dbReference>
<evidence type="ECO:0000256" key="5">
    <source>
        <dbReference type="ARBA" id="ARBA00022980"/>
    </source>
</evidence>
<dbReference type="GO" id="GO:0019843">
    <property type="term" value="F:rRNA binding"/>
    <property type="evidence" value="ECO:0007669"/>
    <property type="project" value="UniProtKB-UniRule"/>
</dbReference>
<dbReference type="InterPro" id="IPR014721">
    <property type="entry name" value="Ribsml_uS5_D2-typ_fold_subgr"/>
</dbReference>
<protein>
    <recommendedName>
        <fullName evidence="7 8">Small ribosomal subunit protein uS5</fullName>
    </recommendedName>
</protein>
<gene>
    <name evidence="8" type="primary">rpsE</name>
    <name evidence="11" type="ORF">SAMN05661096_03147</name>
</gene>
<dbReference type="EMBL" id="FXAW01000007">
    <property type="protein sequence ID" value="SMG45545.1"/>
    <property type="molecule type" value="Genomic_DNA"/>
</dbReference>
<reference evidence="12" key="1">
    <citation type="submission" date="2017-04" db="EMBL/GenBank/DDBJ databases">
        <authorList>
            <person name="Varghese N."/>
            <person name="Submissions S."/>
        </authorList>
    </citation>
    <scope>NUCLEOTIDE SEQUENCE [LARGE SCALE GENOMIC DNA]</scope>
    <source>
        <strain evidence="12">DSM 4125</strain>
    </source>
</reference>
<organism evidence="11 12">
    <name type="scientific">Marivirga sericea</name>
    <dbReference type="NCBI Taxonomy" id="1028"/>
    <lineage>
        <taxon>Bacteria</taxon>
        <taxon>Pseudomonadati</taxon>
        <taxon>Bacteroidota</taxon>
        <taxon>Cytophagia</taxon>
        <taxon>Cytophagales</taxon>
        <taxon>Marivirgaceae</taxon>
        <taxon>Marivirga</taxon>
    </lineage>
</organism>
<proteinExistence type="inferred from homology"/>
<dbReference type="GO" id="GO:0006412">
    <property type="term" value="P:translation"/>
    <property type="evidence" value="ECO:0007669"/>
    <property type="project" value="UniProtKB-UniRule"/>
</dbReference>
<dbReference type="GO" id="GO:0042254">
    <property type="term" value="P:ribosome biogenesis"/>
    <property type="evidence" value="ECO:0007669"/>
    <property type="project" value="UniProtKB-ARBA"/>
</dbReference>
<comment type="subunit">
    <text evidence="8">Part of the 30S ribosomal subunit. Contacts proteins S4 and S8.</text>
</comment>
<dbReference type="PANTHER" id="PTHR48277:SF1">
    <property type="entry name" value="MITOCHONDRIAL RIBOSOMAL PROTEIN S5"/>
    <property type="match status" value="1"/>
</dbReference>
<evidence type="ECO:0000256" key="9">
    <source>
        <dbReference type="RuleBase" id="RU003823"/>
    </source>
</evidence>
<evidence type="ECO:0000256" key="7">
    <source>
        <dbReference type="ARBA" id="ARBA00035255"/>
    </source>
</evidence>
<dbReference type="Proteomes" id="UP000193804">
    <property type="component" value="Unassembled WGS sequence"/>
</dbReference>
<keyword evidence="5 8" id="KW-0689">Ribosomal protein</keyword>
<keyword evidence="4 8" id="KW-0694">RNA-binding</keyword>
<dbReference type="Pfam" id="PF03719">
    <property type="entry name" value="Ribosomal_S5_C"/>
    <property type="match status" value="1"/>
</dbReference>
<evidence type="ECO:0000313" key="12">
    <source>
        <dbReference type="Proteomes" id="UP000193804"/>
    </source>
</evidence>
<accession>A0A1X7KW41</accession>
<evidence type="ECO:0000256" key="4">
    <source>
        <dbReference type="ARBA" id="ARBA00022884"/>
    </source>
</evidence>
<feature type="domain" description="S5 DRBM" evidence="10">
    <location>
        <begin position="16"/>
        <end position="79"/>
    </location>
</feature>
<dbReference type="SUPFAM" id="SSF54768">
    <property type="entry name" value="dsRNA-binding domain-like"/>
    <property type="match status" value="1"/>
</dbReference>
<dbReference type="Gene3D" id="3.30.160.20">
    <property type="match status" value="1"/>
</dbReference>
<comment type="similarity">
    <text evidence="2 8 9">Belongs to the universal ribosomal protein uS5 family.</text>
</comment>
<dbReference type="InterPro" id="IPR000851">
    <property type="entry name" value="Ribosomal_uS5"/>
</dbReference>
<dbReference type="FunFam" id="3.30.160.20:FF:000001">
    <property type="entry name" value="30S ribosomal protein S5"/>
    <property type="match status" value="1"/>
</dbReference>
<dbReference type="PROSITE" id="PS00585">
    <property type="entry name" value="RIBOSOMAL_S5"/>
    <property type="match status" value="1"/>
</dbReference>
<evidence type="ECO:0000256" key="2">
    <source>
        <dbReference type="ARBA" id="ARBA00008945"/>
    </source>
</evidence>
<dbReference type="AlphaFoldDB" id="A0A1X7KW41"/>
<dbReference type="GO" id="GO:0015935">
    <property type="term" value="C:small ribosomal subunit"/>
    <property type="evidence" value="ECO:0007669"/>
    <property type="project" value="InterPro"/>
</dbReference>